<protein>
    <recommendedName>
        <fullName evidence="3">D-isomer specific 2-hydroxyacid dehydrogenase NAD-binding domain-containing protein</fullName>
    </recommendedName>
</protein>
<dbReference type="STRING" id="1471761.B0W44_11540"/>
<dbReference type="GO" id="GO:0051287">
    <property type="term" value="F:NAD binding"/>
    <property type="evidence" value="ECO:0007669"/>
    <property type="project" value="InterPro"/>
</dbReference>
<dbReference type="AlphaFoldDB" id="A0A1U9K8D5"/>
<keyword evidence="5" id="KW-1185">Reference proteome</keyword>
<dbReference type="FunFam" id="3.40.50.720:FF:000363">
    <property type="entry name" value="D-isomer specific 2-hydroxyacid dehydrogenase"/>
    <property type="match status" value="1"/>
</dbReference>
<evidence type="ECO:0000313" key="5">
    <source>
        <dbReference type="Proteomes" id="UP000188603"/>
    </source>
</evidence>
<dbReference type="Pfam" id="PF02826">
    <property type="entry name" value="2-Hacid_dh_C"/>
    <property type="match status" value="1"/>
</dbReference>
<gene>
    <name evidence="4" type="ORF">B0W44_11540</name>
</gene>
<name>A0A1U9K8D5_9BACL</name>
<keyword evidence="2" id="KW-0520">NAD</keyword>
<dbReference type="KEGG" id="ntr:B0W44_11540"/>
<evidence type="ECO:0000256" key="2">
    <source>
        <dbReference type="ARBA" id="ARBA00023027"/>
    </source>
</evidence>
<evidence type="ECO:0000313" key="4">
    <source>
        <dbReference type="EMBL" id="AQS56302.1"/>
    </source>
</evidence>
<evidence type="ECO:0000259" key="3">
    <source>
        <dbReference type="Pfam" id="PF02826"/>
    </source>
</evidence>
<organism evidence="4 5">
    <name type="scientific">Novibacillus thermophilus</name>
    <dbReference type="NCBI Taxonomy" id="1471761"/>
    <lineage>
        <taxon>Bacteria</taxon>
        <taxon>Bacillati</taxon>
        <taxon>Bacillota</taxon>
        <taxon>Bacilli</taxon>
        <taxon>Bacillales</taxon>
        <taxon>Thermoactinomycetaceae</taxon>
        <taxon>Novibacillus</taxon>
    </lineage>
</organism>
<dbReference type="PANTHER" id="PTHR43333:SF1">
    <property type="entry name" value="D-ISOMER SPECIFIC 2-HYDROXYACID DEHYDROGENASE NAD-BINDING DOMAIN-CONTAINING PROTEIN"/>
    <property type="match status" value="1"/>
</dbReference>
<dbReference type="InterPro" id="IPR036291">
    <property type="entry name" value="NAD(P)-bd_dom_sf"/>
</dbReference>
<dbReference type="InterPro" id="IPR006140">
    <property type="entry name" value="D-isomer_DH_NAD-bd"/>
</dbReference>
<dbReference type="InterPro" id="IPR029753">
    <property type="entry name" value="D-isomer_DH_CS"/>
</dbReference>
<accession>A0A1U9K8D5</accession>
<evidence type="ECO:0000256" key="1">
    <source>
        <dbReference type="ARBA" id="ARBA00023002"/>
    </source>
</evidence>
<dbReference type="Proteomes" id="UP000188603">
    <property type="component" value="Chromosome"/>
</dbReference>
<proteinExistence type="predicted"/>
<dbReference type="SUPFAM" id="SSF51735">
    <property type="entry name" value="NAD(P)-binding Rossmann-fold domains"/>
    <property type="match status" value="1"/>
</dbReference>
<reference evidence="4 5" key="1">
    <citation type="journal article" date="2015" name="Int. J. Syst. Evol. Microbiol.">
        <title>Novibacillus thermophilus gen. nov., sp. nov., a Gram-staining-negative and moderately thermophilic member of the family Thermoactinomycetaceae.</title>
        <authorList>
            <person name="Yang G."/>
            <person name="Chen J."/>
            <person name="Zhou S."/>
        </authorList>
    </citation>
    <scope>NUCLEOTIDE SEQUENCE [LARGE SCALE GENOMIC DNA]</scope>
    <source>
        <strain evidence="4 5">SG-1</strain>
    </source>
</reference>
<dbReference type="SUPFAM" id="SSF52283">
    <property type="entry name" value="Formate/glycerate dehydrogenase catalytic domain-like"/>
    <property type="match status" value="1"/>
</dbReference>
<sequence length="316" mass="36228">MILCTTDALQPFSEEIGEKTRQPVAVRRIERLPEEKRDRVRIVITFGNYDDSVSSEELRSLPRLEWIQVISSGIEQLPLEYLSKRGILVTTARGIHRIPMSEYVFSALLYFAKKIPAYARLKRDKTWGRFETMEELYGKTIGILGTGQIGGEIAYKAKTFGMTTLGVNRSGRLVEHFDRIYPLSEWEHILPLCDYVCGVLPSAPETKQLINRRTIEQMKDGVIFINVGRGDLVVEKDLVEALQRGKIAGAALDVFAQEPLDRRHPLWELDNVIITPHASAKTPMYVPRSLDIFYRNYDLFRQGRTHDMINLVKHPQ</sequence>
<feature type="domain" description="D-isomer specific 2-hydroxyacid dehydrogenase NAD-binding" evidence="3">
    <location>
        <begin position="106"/>
        <end position="278"/>
    </location>
</feature>
<keyword evidence="1" id="KW-0560">Oxidoreductase</keyword>
<dbReference type="Gene3D" id="3.40.50.720">
    <property type="entry name" value="NAD(P)-binding Rossmann-like Domain"/>
    <property type="match status" value="2"/>
</dbReference>
<dbReference type="EMBL" id="CP019699">
    <property type="protein sequence ID" value="AQS56302.1"/>
    <property type="molecule type" value="Genomic_DNA"/>
</dbReference>
<dbReference type="PROSITE" id="PS00671">
    <property type="entry name" value="D_2_HYDROXYACID_DH_3"/>
    <property type="match status" value="1"/>
</dbReference>
<dbReference type="PANTHER" id="PTHR43333">
    <property type="entry name" value="2-HACID_DH_C DOMAIN-CONTAINING PROTEIN"/>
    <property type="match status" value="1"/>
</dbReference>
<dbReference type="GO" id="GO:0016616">
    <property type="term" value="F:oxidoreductase activity, acting on the CH-OH group of donors, NAD or NADP as acceptor"/>
    <property type="evidence" value="ECO:0007669"/>
    <property type="project" value="InterPro"/>
</dbReference>